<evidence type="ECO:0000313" key="12">
    <source>
        <dbReference type="EMBL" id="EUC52124.1"/>
    </source>
</evidence>
<dbReference type="InterPro" id="IPR003601">
    <property type="entry name" value="Topo_IA_2"/>
</dbReference>
<dbReference type="EC" id="5.6.2.1" evidence="3"/>
<evidence type="ECO:0000256" key="7">
    <source>
        <dbReference type="ARBA" id="ARBA00030003"/>
    </source>
</evidence>
<dbReference type="GO" id="GO:0006265">
    <property type="term" value="P:DNA topological change"/>
    <property type="evidence" value="ECO:0007669"/>
    <property type="project" value="InterPro"/>
</dbReference>
<evidence type="ECO:0000256" key="1">
    <source>
        <dbReference type="ARBA" id="ARBA00000213"/>
    </source>
</evidence>
<dbReference type="PRINTS" id="PR00417">
    <property type="entry name" value="PRTPISMRASEI"/>
</dbReference>
<proteinExistence type="inferred from homology"/>
<keyword evidence="6 12" id="KW-0413">Isomerase</keyword>
<comment type="caution">
    <text evidence="12">The sequence shown here is derived from an EMBL/GenBank/DDBJ whole genome shotgun (WGS) entry which is preliminary data.</text>
</comment>
<keyword evidence="5" id="KW-0238">DNA-binding</keyword>
<dbReference type="SMART" id="SM00436">
    <property type="entry name" value="TOP1Bc"/>
    <property type="match status" value="1"/>
</dbReference>
<evidence type="ECO:0000256" key="10">
    <source>
        <dbReference type="ARBA" id="ARBA00032877"/>
    </source>
</evidence>
<dbReference type="InterPro" id="IPR034144">
    <property type="entry name" value="TOPRIM_TopoIII"/>
</dbReference>
<dbReference type="Pfam" id="PF01131">
    <property type="entry name" value="Topoisom_bac"/>
    <property type="match status" value="1"/>
</dbReference>
<dbReference type="SMART" id="SM00437">
    <property type="entry name" value="TOP1Ac"/>
    <property type="match status" value="1"/>
</dbReference>
<accession>X8ISF8</accession>
<dbReference type="SUPFAM" id="SSF56712">
    <property type="entry name" value="Prokaryotic type I DNA topoisomerase"/>
    <property type="match status" value="1"/>
</dbReference>
<sequence>MSLVVIMAEKANAGRDIAEAIGLKNIQKIDGGFLSGEEGDSLFIIVHSQGNCLRLLEPEEINPNYEKWKLEDLPIIFDDDDLKPNDTYSAKRYGAIKSYLQKADYIINAGDAGREGELIQRWILKKAEIKKPVGRLWSSSLTKDAIQKAYDNLLGASYEEQHMLDNLYYSGATRHIMDKLIGYNYSRLISLTKTQGVTVNYGRCKSPIIHAIVERDNEIENFVKRPYSYITVSLKSNDSIFDGILICEDGKKREFDTRDDAENFVNKLNKNKNGKVISYKAEIKVKNPPKPYDILTLQKKMSEMYGFNADKTLNICQRLYDEHKILSYPRTDSRYLTTDLQGEVKEKLQALNFGKFKTAVNKALPHEAHDRYFNNLKVTDHHAIIPVSSEGEIEKKYGILSEDEKRVFDEAARSFITIFLPGCKYEAVSLITDVSGEKIKSTEKHILEEGYLSIYPKENRETEDYLSSGKIPKNIEEGTVLNVEKIDISDTETKPKQHFTTASLLDYMKIHNIGTGATRHEILSEILKKKGANYSSSVKKDGKYYIATDFGKKMDELIPEKLKSIEFLSGIDTRLKAIENGELSKEEFMRDVQEEFESIYREMTTNKEILMKNIKEKKISNFECPFCKEKLEDKGWGYVCQNWQKDGKGCNYSIPKKIAGKIISDKILKELIKTGKTKEKVKGFKSKAGKKFDAFLLYNLDGDNKVNIQFDFNRKK</sequence>
<dbReference type="Proteomes" id="UP000022645">
    <property type="component" value="Unassembled WGS sequence"/>
</dbReference>
<dbReference type="PANTHER" id="PTHR11390">
    <property type="entry name" value="PROKARYOTIC DNA TOPOISOMERASE"/>
    <property type="match status" value="1"/>
</dbReference>
<dbReference type="InterPro" id="IPR013824">
    <property type="entry name" value="Topo_IA_cen_sub1"/>
</dbReference>
<dbReference type="RefSeq" id="WP_036381281.1">
    <property type="nucleotide sequence ID" value="NZ_JALU01000020.1"/>
</dbReference>
<feature type="domain" description="Topo IA-type catalytic" evidence="11">
    <location>
        <begin position="164"/>
        <end position="600"/>
    </location>
</feature>
<dbReference type="InterPro" id="IPR013497">
    <property type="entry name" value="Topo_IA_cen"/>
</dbReference>
<evidence type="ECO:0000256" key="3">
    <source>
        <dbReference type="ARBA" id="ARBA00012891"/>
    </source>
</evidence>
<dbReference type="PATRIC" id="fig|1401079.3.peg.1172"/>
<dbReference type="InterPro" id="IPR003602">
    <property type="entry name" value="Topo_IA_DNA-bd_dom"/>
</dbReference>
<dbReference type="EMBL" id="JALU01000020">
    <property type="protein sequence ID" value="EUC52124.1"/>
    <property type="molecule type" value="Genomic_DNA"/>
</dbReference>
<dbReference type="InterPro" id="IPR023406">
    <property type="entry name" value="Topo_IA_AS"/>
</dbReference>
<comment type="catalytic activity">
    <reaction evidence="1">
        <text>ATP-independent breakage of single-stranded DNA, followed by passage and rejoining.</text>
        <dbReference type="EC" id="5.6.2.1"/>
    </reaction>
</comment>
<dbReference type="GO" id="GO:0006281">
    <property type="term" value="P:DNA repair"/>
    <property type="evidence" value="ECO:0007669"/>
    <property type="project" value="TreeGrafter"/>
</dbReference>
<evidence type="ECO:0000256" key="6">
    <source>
        <dbReference type="ARBA" id="ARBA00023235"/>
    </source>
</evidence>
<dbReference type="PROSITE" id="PS52039">
    <property type="entry name" value="TOPO_IA_2"/>
    <property type="match status" value="1"/>
</dbReference>
<name>X8ISF8_9FIRM</name>
<dbReference type="Gene3D" id="1.10.290.10">
    <property type="entry name" value="Topoisomerase I, domain 4"/>
    <property type="match status" value="1"/>
</dbReference>
<evidence type="ECO:0000256" key="8">
    <source>
        <dbReference type="ARBA" id="ARBA00031985"/>
    </source>
</evidence>
<comment type="similarity">
    <text evidence="2">Belongs to the type IA topoisomerase family.</text>
</comment>
<evidence type="ECO:0000256" key="2">
    <source>
        <dbReference type="ARBA" id="ARBA00009446"/>
    </source>
</evidence>
<dbReference type="GO" id="GO:0043597">
    <property type="term" value="C:cytoplasmic replication fork"/>
    <property type="evidence" value="ECO:0007669"/>
    <property type="project" value="TreeGrafter"/>
</dbReference>
<organism evidence="12 13">
    <name type="scientific">Mogibacterium timidum ATCC 33093</name>
    <dbReference type="NCBI Taxonomy" id="1401079"/>
    <lineage>
        <taxon>Bacteria</taxon>
        <taxon>Bacillati</taxon>
        <taxon>Bacillota</taxon>
        <taxon>Clostridia</taxon>
        <taxon>Peptostreptococcales</taxon>
        <taxon>Anaerovoracaceae</taxon>
        <taxon>Mogibacterium</taxon>
    </lineage>
</organism>
<protein>
    <recommendedName>
        <fullName evidence="3">DNA topoisomerase</fullName>
        <ecNumber evidence="3">5.6.2.1</ecNumber>
    </recommendedName>
    <alternativeName>
        <fullName evidence="10">Omega-protein</fullName>
    </alternativeName>
    <alternativeName>
        <fullName evidence="9">Relaxing enzyme</fullName>
    </alternativeName>
    <alternativeName>
        <fullName evidence="7">Swivelase</fullName>
    </alternativeName>
    <alternativeName>
        <fullName evidence="8">Untwisting enzyme</fullName>
    </alternativeName>
</protein>
<reference evidence="12 13" key="1">
    <citation type="submission" date="2014-01" db="EMBL/GenBank/DDBJ databases">
        <authorList>
            <person name="Durkin A.S."/>
            <person name="McCorrison J."/>
            <person name="Torralba M."/>
            <person name="Gillis M."/>
            <person name="Haft D.H."/>
            <person name="Methe B."/>
            <person name="Sutton G."/>
            <person name="Nelson K.E."/>
        </authorList>
    </citation>
    <scope>NUCLEOTIDE SEQUENCE [LARGE SCALE GENOMIC DNA]</scope>
    <source>
        <strain evidence="12 13">ATCC 33093</strain>
    </source>
</reference>
<dbReference type="Gene3D" id="3.40.50.140">
    <property type="match status" value="1"/>
</dbReference>
<dbReference type="SMART" id="SM00493">
    <property type="entry name" value="TOPRIM"/>
    <property type="match status" value="1"/>
</dbReference>
<dbReference type="InterPro" id="IPR013825">
    <property type="entry name" value="Topo_IA_cen_sub2"/>
</dbReference>
<dbReference type="InterPro" id="IPR013826">
    <property type="entry name" value="Topo_IA_cen_sub3"/>
</dbReference>
<evidence type="ECO:0000256" key="4">
    <source>
        <dbReference type="ARBA" id="ARBA00023029"/>
    </source>
</evidence>
<dbReference type="CDD" id="cd03362">
    <property type="entry name" value="TOPRIM_TopoIA_TopoIII"/>
    <property type="match status" value="1"/>
</dbReference>
<dbReference type="InterPro" id="IPR000380">
    <property type="entry name" value="Topo_IA"/>
</dbReference>
<keyword evidence="4" id="KW-0799">Topoisomerase</keyword>
<dbReference type="AlphaFoldDB" id="X8ISF8"/>
<dbReference type="Gene3D" id="1.10.460.10">
    <property type="entry name" value="Topoisomerase I, domain 2"/>
    <property type="match status" value="1"/>
</dbReference>
<evidence type="ECO:0000313" key="13">
    <source>
        <dbReference type="Proteomes" id="UP000022645"/>
    </source>
</evidence>
<gene>
    <name evidence="12" type="ORF">HMPREF0581_0324</name>
</gene>
<dbReference type="PANTHER" id="PTHR11390:SF21">
    <property type="entry name" value="DNA TOPOISOMERASE 3-ALPHA"/>
    <property type="match status" value="1"/>
</dbReference>
<dbReference type="GO" id="GO:0003917">
    <property type="term" value="F:DNA topoisomerase type I (single strand cut, ATP-independent) activity"/>
    <property type="evidence" value="ECO:0007669"/>
    <property type="project" value="UniProtKB-EC"/>
</dbReference>
<dbReference type="Gene3D" id="2.70.20.10">
    <property type="entry name" value="Topoisomerase I, domain 3"/>
    <property type="match status" value="1"/>
</dbReference>
<dbReference type="PROSITE" id="PS00396">
    <property type="entry name" value="TOPO_IA_1"/>
    <property type="match status" value="1"/>
</dbReference>
<dbReference type="GO" id="GO:0006310">
    <property type="term" value="P:DNA recombination"/>
    <property type="evidence" value="ECO:0007669"/>
    <property type="project" value="TreeGrafter"/>
</dbReference>
<evidence type="ECO:0000256" key="5">
    <source>
        <dbReference type="ARBA" id="ARBA00023125"/>
    </source>
</evidence>
<dbReference type="InterPro" id="IPR023405">
    <property type="entry name" value="Topo_IA_core_domain"/>
</dbReference>
<dbReference type="Pfam" id="PF01751">
    <property type="entry name" value="Toprim"/>
    <property type="match status" value="1"/>
</dbReference>
<evidence type="ECO:0000256" key="9">
    <source>
        <dbReference type="ARBA" id="ARBA00032235"/>
    </source>
</evidence>
<dbReference type="GO" id="GO:0003677">
    <property type="term" value="F:DNA binding"/>
    <property type="evidence" value="ECO:0007669"/>
    <property type="project" value="UniProtKB-KW"/>
</dbReference>
<dbReference type="InterPro" id="IPR006171">
    <property type="entry name" value="TOPRIM_dom"/>
</dbReference>
<dbReference type="InterPro" id="IPR025589">
    <property type="entry name" value="Toprim_C_rpt"/>
</dbReference>
<evidence type="ECO:0000259" key="11">
    <source>
        <dbReference type="PROSITE" id="PS52039"/>
    </source>
</evidence>
<dbReference type="Pfam" id="PF13342">
    <property type="entry name" value="Toprim_Crpt"/>
    <property type="match status" value="1"/>
</dbReference>